<evidence type="ECO:0000313" key="14">
    <source>
        <dbReference type="EMBL" id="KTD29421.1"/>
    </source>
</evidence>
<keyword evidence="3" id="KW-1003">Cell membrane</keyword>
<dbReference type="GO" id="GO:0005886">
    <property type="term" value="C:plasma membrane"/>
    <property type="evidence" value="ECO:0007669"/>
    <property type="project" value="UniProtKB-SubCell"/>
</dbReference>
<gene>
    <name evidence="14" type="ORF">Lmac_0931</name>
</gene>
<evidence type="ECO:0000256" key="10">
    <source>
        <dbReference type="SAM" id="MobiDB-lite"/>
    </source>
</evidence>
<dbReference type="GO" id="GO:0006508">
    <property type="term" value="P:proteolysis"/>
    <property type="evidence" value="ECO:0007669"/>
    <property type="project" value="UniProtKB-KW"/>
</dbReference>
<evidence type="ECO:0000256" key="5">
    <source>
        <dbReference type="ARBA" id="ARBA00022692"/>
    </source>
</evidence>
<dbReference type="Proteomes" id="UP000054908">
    <property type="component" value="Unassembled WGS sequence"/>
</dbReference>
<dbReference type="EMBL" id="LNYL01000023">
    <property type="protein sequence ID" value="KTD29421.1"/>
    <property type="molecule type" value="Genomic_DNA"/>
</dbReference>
<keyword evidence="4" id="KW-0645">Protease</keyword>
<dbReference type="InterPro" id="IPR047272">
    <property type="entry name" value="S49_SppA_C"/>
</dbReference>
<evidence type="ECO:0000256" key="9">
    <source>
        <dbReference type="ARBA" id="ARBA00023136"/>
    </source>
</evidence>
<dbReference type="InterPro" id="IPR002142">
    <property type="entry name" value="Peptidase_S49"/>
</dbReference>
<dbReference type="RefSeq" id="WP_058451739.1">
    <property type="nucleotide sequence ID" value="NZ_CAAAIB010000003.1"/>
</dbReference>
<organism evidence="14 15">
    <name type="scientific">Legionella maceachernii</name>
    <dbReference type="NCBI Taxonomy" id="466"/>
    <lineage>
        <taxon>Bacteria</taxon>
        <taxon>Pseudomonadati</taxon>
        <taxon>Pseudomonadota</taxon>
        <taxon>Gammaproteobacteria</taxon>
        <taxon>Legionellales</taxon>
        <taxon>Legionellaceae</taxon>
        <taxon>Legionella</taxon>
    </lineage>
</organism>
<protein>
    <submittedName>
        <fullName evidence="14">Signal peptide peptidase SppA</fullName>
    </submittedName>
</protein>
<evidence type="ECO:0000259" key="13">
    <source>
        <dbReference type="Pfam" id="PF08496"/>
    </source>
</evidence>
<dbReference type="AlphaFoldDB" id="A0A0W0WAR4"/>
<sequence>MEFLSQYGLFLVKTLTLVVSFLLVVAGVLALGRKPKPVLEITSLNKEYETTKQRMSHEIKNKKPEKAKKDKKKQKEQKAKPTLYVLDFHGDIKASQVEQLRDAVSAVLSIVQEKDEVVVRLESPGGAVNGYGLAASQLQRLRDRNIPLTVCIDKIAASGGYLMACVANRIIAAPFAIIGSIGVVAQLPNFHRWLKKHNIDVELLTAGEYKRTLTLFGENTEKGREKFQEDLEKIHDAFKSAVLSNRGQLNINQVSTGEHWLAKDAFDLKLVDSLKTSDDYLAEKMQDFNAFKIAVHGKKSMMEKLLKPAMKLIHPWA</sequence>
<comment type="subcellular location">
    <subcellularLocation>
        <location evidence="1">Cell membrane</location>
    </subcellularLocation>
</comment>
<proteinExistence type="inferred from homology"/>
<evidence type="ECO:0000256" key="3">
    <source>
        <dbReference type="ARBA" id="ARBA00022475"/>
    </source>
</evidence>
<keyword evidence="5 11" id="KW-0812">Transmembrane</keyword>
<feature type="region of interest" description="Disordered" evidence="10">
    <location>
        <begin position="52"/>
        <end position="78"/>
    </location>
</feature>
<keyword evidence="6" id="KW-0378">Hydrolase</keyword>
<evidence type="ECO:0000256" key="8">
    <source>
        <dbReference type="ARBA" id="ARBA00022989"/>
    </source>
</evidence>
<feature type="domain" description="Peptidase S49" evidence="12">
    <location>
        <begin position="141"/>
        <end position="287"/>
    </location>
</feature>
<keyword evidence="8 11" id="KW-1133">Transmembrane helix</keyword>
<comment type="similarity">
    <text evidence="2">Belongs to the peptidase S49 family.</text>
</comment>
<evidence type="ECO:0000256" key="6">
    <source>
        <dbReference type="ARBA" id="ARBA00022801"/>
    </source>
</evidence>
<dbReference type="Gene3D" id="6.20.330.10">
    <property type="match status" value="1"/>
</dbReference>
<evidence type="ECO:0000256" key="2">
    <source>
        <dbReference type="ARBA" id="ARBA00008683"/>
    </source>
</evidence>
<feature type="transmembrane region" description="Helical" evidence="11">
    <location>
        <begin position="6"/>
        <end position="31"/>
    </location>
</feature>
<keyword evidence="15" id="KW-1185">Reference proteome</keyword>
<dbReference type="Gene3D" id="3.90.226.10">
    <property type="entry name" value="2-enoyl-CoA Hydratase, Chain A, domain 1"/>
    <property type="match status" value="1"/>
</dbReference>
<dbReference type="GO" id="GO:0004252">
    <property type="term" value="F:serine-type endopeptidase activity"/>
    <property type="evidence" value="ECO:0007669"/>
    <property type="project" value="InterPro"/>
</dbReference>
<dbReference type="Pfam" id="PF01343">
    <property type="entry name" value="Peptidase_S49"/>
    <property type="match status" value="1"/>
</dbReference>
<evidence type="ECO:0000313" key="15">
    <source>
        <dbReference type="Proteomes" id="UP000054908"/>
    </source>
</evidence>
<dbReference type="InterPro" id="IPR029045">
    <property type="entry name" value="ClpP/crotonase-like_dom_sf"/>
</dbReference>
<reference evidence="14 15" key="1">
    <citation type="submission" date="2015-11" db="EMBL/GenBank/DDBJ databases">
        <title>Genomic analysis of 38 Legionella species identifies large and diverse effector repertoires.</title>
        <authorList>
            <person name="Burstein D."/>
            <person name="Amaro F."/>
            <person name="Zusman T."/>
            <person name="Lifshitz Z."/>
            <person name="Cohen O."/>
            <person name="Gilbert J.A."/>
            <person name="Pupko T."/>
            <person name="Shuman H.A."/>
            <person name="Segal G."/>
        </authorList>
    </citation>
    <scope>NUCLEOTIDE SEQUENCE [LARGE SCALE GENOMIC DNA]</scope>
    <source>
        <strain evidence="14 15">PX-1-G2-E2</strain>
    </source>
</reference>
<dbReference type="Pfam" id="PF08496">
    <property type="entry name" value="Peptidase_S49_N"/>
    <property type="match status" value="1"/>
</dbReference>
<evidence type="ECO:0000256" key="4">
    <source>
        <dbReference type="ARBA" id="ARBA00022670"/>
    </source>
</evidence>
<dbReference type="OrthoDB" id="5614232at2"/>
<dbReference type="SUPFAM" id="SSF52096">
    <property type="entry name" value="ClpP/crotonase"/>
    <property type="match status" value="1"/>
</dbReference>
<evidence type="ECO:0000259" key="12">
    <source>
        <dbReference type="Pfam" id="PF01343"/>
    </source>
</evidence>
<dbReference type="STRING" id="466.Lmac_0931"/>
<dbReference type="PATRIC" id="fig|466.6.peg.993"/>
<dbReference type="CDD" id="cd07023">
    <property type="entry name" value="S49_Sppa_N_C"/>
    <property type="match status" value="1"/>
</dbReference>
<dbReference type="InterPro" id="IPR013703">
    <property type="entry name" value="Peptidase_S49_N_proteobac"/>
</dbReference>
<dbReference type="PANTHER" id="PTHR42987:SF4">
    <property type="entry name" value="PROTEASE SOHB-RELATED"/>
    <property type="match status" value="1"/>
</dbReference>
<feature type="domain" description="Peptidase S49 N-terminal proteobacteria" evidence="13">
    <location>
        <begin position="2"/>
        <end position="138"/>
    </location>
</feature>
<comment type="caution">
    <text evidence="14">The sequence shown here is derived from an EMBL/GenBank/DDBJ whole genome shotgun (WGS) entry which is preliminary data.</text>
</comment>
<feature type="compositionally biased region" description="Basic and acidic residues" evidence="10">
    <location>
        <begin position="52"/>
        <end position="68"/>
    </location>
</feature>
<evidence type="ECO:0000256" key="11">
    <source>
        <dbReference type="SAM" id="Phobius"/>
    </source>
</evidence>
<name>A0A0W0WAR4_9GAMM</name>
<keyword evidence="7" id="KW-0720">Serine protease</keyword>
<evidence type="ECO:0000256" key="1">
    <source>
        <dbReference type="ARBA" id="ARBA00004236"/>
    </source>
</evidence>
<keyword evidence="9 11" id="KW-0472">Membrane</keyword>
<accession>A0A0W0WAR4</accession>
<dbReference type="NCBIfam" id="NF008745">
    <property type="entry name" value="PRK11778.1"/>
    <property type="match status" value="1"/>
</dbReference>
<evidence type="ECO:0000256" key="7">
    <source>
        <dbReference type="ARBA" id="ARBA00022825"/>
    </source>
</evidence>
<dbReference type="PANTHER" id="PTHR42987">
    <property type="entry name" value="PEPTIDASE S49"/>
    <property type="match status" value="1"/>
</dbReference>